<dbReference type="GO" id="GO:0003677">
    <property type="term" value="F:DNA binding"/>
    <property type="evidence" value="ECO:0007669"/>
    <property type="project" value="UniProtKB-KW"/>
</dbReference>
<dbReference type="AlphaFoldDB" id="A0A1M4V8K6"/>
<organism evidence="2 3">
    <name type="scientific">Bacteroides luti</name>
    <dbReference type="NCBI Taxonomy" id="1297750"/>
    <lineage>
        <taxon>Bacteria</taxon>
        <taxon>Pseudomonadati</taxon>
        <taxon>Bacteroidota</taxon>
        <taxon>Bacteroidia</taxon>
        <taxon>Bacteroidales</taxon>
        <taxon>Bacteroidaceae</taxon>
        <taxon>Bacteroides</taxon>
    </lineage>
</organism>
<dbReference type="InterPro" id="IPR000835">
    <property type="entry name" value="HTH_MarR-typ"/>
</dbReference>
<dbReference type="InterPro" id="IPR036388">
    <property type="entry name" value="WH-like_DNA-bd_sf"/>
</dbReference>
<dbReference type="InterPro" id="IPR011991">
    <property type="entry name" value="ArsR-like_HTH"/>
</dbReference>
<dbReference type="PANTHER" id="PTHR33164:SF43">
    <property type="entry name" value="HTH-TYPE TRANSCRIPTIONAL REPRESSOR YETL"/>
    <property type="match status" value="1"/>
</dbReference>
<keyword evidence="2" id="KW-0238">DNA-binding</keyword>
<accession>A0A1M4V8K6</accession>
<name>A0A1M4V8K6_9BACE</name>
<gene>
    <name evidence="2" type="ORF">SAMN05444405_102248</name>
</gene>
<sequence>MIKVICQLRDINIAMNDLEIQLNDKYGVGLNEAMALCCLSEGRLSASEIAEMTGMTSSHCSKVIRSVEQKMLIERSLGENDKRQMYFNLNKEGKKVLSQIKCKGLVLPEILQPVLGHCDEE</sequence>
<proteinExistence type="predicted"/>
<feature type="domain" description="HTH marR-type" evidence="1">
    <location>
        <begin position="1"/>
        <end position="121"/>
    </location>
</feature>
<dbReference type="RefSeq" id="WP_083547567.1">
    <property type="nucleotide sequence ID" value="NZ_FQTV01000002.1"/>
</dbReference>
<dbReference type="EMBL" id="FQTV01000002">
    <property type="protein sequence ID" value="SHE65262.1"/>
    <property type="molecule type" value="Genomic_DNA"/>
</dbReference>
<evidence type="ECO:0000313" key="2">
    <source>
        <dbReference type="EMBL" id="SHE65262.1"/>
    </source>
</evidence>
<dbReference type="InterPro" id="IPR039422">
    <property type="entry name" value="MarR/SlyA-like"/>
</dbReference>
<dbReference type="InterPro" id="IPR036390">
    <property type="entry name" value="WH_DNA-bd_sf"/>
</dbReference>
<dbReference type="PANTHER" id="PTHR33164">
    <property type="entry name" value="TRANSCRIPTIONAL REGULATOR, MARR FAMILY"/>
    <property type="match status" value="1"/>
</dbReference>
<dbReference type="SMART" id="SM00347">
    <property type="entry name" value="HTH_MARR"/>
    <property type="match status" value="1"/>
</dbReference>
<keyword evidence="3" id="KW-1185">Reference proteome</keyword>
<dbReference type="Pfam" id="PF01047">
    <property type="entry name" value="MarR"/>
    <property type="match status" value="1"/>
</dbReference>
<dbReference type="Proteomes" id="UP000184509">
    <property type="component" value="Unassembled WGS sequence"/>
</dbReference>
<dbReference type="PROSITE" id="PS50995">
    <property type="entry name" value="HTH_MARR_2"/>
    <property type="match status" value="1"/>
</dbReference>
<evidence type="ECO:0000259" key="1">
    <source>
        <dbReference type="PROSITE" id="PS50995"/>
    </source>
</evidence>
<evidence type="ECO:0000313" key="3">
    <source>
        <dbReference type="Proteomes" id="UP000184509"/>
    </source>
</evidence>
<protein>
    <submittedName>
        <fullName evidence="2">DNA-binding transcriptional regulator, MarR family</fullName>
    </submittedName>
</protein>
<dbReference type="SUPFAM" id="SSF46785">
    <property type="entry name" value="Winged helix' DNA-binding domain"/>
    <property type="match status" value="1"/>
</dbReference>
<dbReference type="OrthoDB" id="1095207at2"/>
<dbReference type="GO" id="GO:0006950">
    <property type="term" value="P:response to stress"/>
    <property type="evidence" value="ECO:0007669"/>
    <property type="project" value="TreeGrafter"/>
</dbReference>
<dbReference type="Gene3D" id="1.10.10.10">
    <property type="entry name" value="Winged helix-like DNA-binding domain superfamily/Winged helix DNA-binding domain"/>
    <property type="match status" value="1"/>
</dbReference>
<dbReference type="GO" id="GO:0003700">
    <property type="term" value="F:DNA-binding transcription factor activity"/>
    <property type="evidence" value="ECO:0007669"/>
    <property type="project" value="InterPro"/>
</dbReference>
<dbReference type="CDD" id="cd00090">
    <property type="entry name" value="HTH_ARSR"/>
    <property type="match status" value="1"/>
</dbReference>
<dbReference type="STRING" id="1297750.SAMN05444405_102248"/>
<reference evidence="2 3" key="1">
    <citation type="submission" date="2016-11" db="EMBL/GenBank/DDBJ databases">
        <authorList>
            <person name="Jaros S."/>
            <person name="Januszkiewicz K."/>
            <person name="Wedrychowicz H."/>
        </authorList>
    </citation>
    <scope>NUCLEOTIDE SEQUENCE [LARGE SCALE GENOMIC DNA]</scope>
    <source>
        <strain evidence="2 3">DSM 26991</strain>
    </source>
</reference>